<feature type="chain" id="PRO_5044596723" evidence="1">
    <location>
        <begin position="20"/>
        <end position="180"/>
    </location>
</feature>
<accession>A0A3P8EF48</accession>
<reference evidence="2 3" key="1">
    <citation type="submission" date="2018-11" db="EMBL/GenBank/DDBJ databases">
        <authorList>
            <consortium name="Pathogen Informatics"/>
        </authorList>
    </citation>
    <scope>NUCLEOTIDE SEQUENCE [LARGE SCALE GENOMIC DNA]</scope>
</reference>
<reference evidence="4" key="2">
    <citation type="submission" date="2019-09" db="UniProtKB">
        <authorList>
            <consortium name="WormBaseParasite"/>
        </authorList>
    </citation>
    <scope>IDENTIFICATION</scope>
</reference>
<organism evidence="2">
    <name type="scientific">Heligmosomoides polygyrus</name>
    <name type="common">Parasitic roundworm</name>
    <dbReference type="NCBI Taxonomy" id="6339"/>
    <lineage>
        <taxon>Eukaryota</taxon>
        <taxon>Metazoa</taxon>
        <taxon>Ecdysozoa</taxon>
        <taxon>Nematoda</taxon>
        <taxon>Chromadorea</taxon>
        <taxon>Rhabditida</taxon>
        <taxon>Rhabditina</taxon>
        <taxon>Rhabditomorpha</taxon>
        <taxon>Strongyloidea</taxon>
        <taxon>Heligmosomidae</taxon>
        <taxon>Heligmosomoides</taxon>
    </lineage>
</organism>
<proteinExistence type="predicted"/>
<dbReference type="EMBL" id="UZAH01029689">
    <property type="protein sequence ID" value="VDP07433.1"/>
    <property type="molecule type" value="Genomic_DNA"/>
</dbReference>
<gene>
    <name evidence="2" type="ORF">HPBE_LOCUS16927</name>
</gene>
<keyword evidence="3" id="KW-1185">Reference proteome</keyword>
<feature type="signal peptide" evidence="1">
    <location>
        <begin position="1"/>
        <end position="19"/>
    </location>
</feature>
<name>A0A3P8EF48_HELPZ</name>
<evidence type="ECO:0000313" key="4">
    <source>
        <dbReference type="WBParaSite" id="HPBE_0001692801-mRNA-1"/>
    </source>
</evidence>
<keyword evidence="1" id="KW-0732">Signal</keyword>
<evidence type="ECO:0000256" key="1">
    <source>
        <dbReference type="SAM" id="SignalP"/>
    </source>
</evidence>
<protein>
    <submittedName>
        <fullName evidence="4">DUF148 domain-containing protein</fullName>
    </submittedName>
</protein>
<dbReference type="AlphaFoldDB" id="A0A3P8EF48"/>
<sequence length="180" mass="20564">MDAAQLLLLLILVFAVVQSVMVEGFNLNFVTLEPSPKPPFLANATSEAIKQFMAILRLPGIARARKANELDVMVGTLRSEVQLSYQDYKAEALLLKLTHDERLQEIVEKTHYAMVHLDALRASKTLRVNERKKRLEMMFAEFSDFMVRVQAVTVEVADVIDNVMQQVLRALLFTERMTQR</sequence>
<evidence type="ECO:0000313" key="3">
    <source>
        <dbReference type="Proteomes" id="UP000050761"/>
    </source>
</evidence>
<dbReference type="Proteomes" id="UP000050761">
    <property type="component" value="Unassembled WGS sequence"/>
</dbReference>
<dbReference type="OrthoDB" id="5847608at2759"/>
<evidence type="ECO:0000313" key="2">
    <source>
        <dbReference type="EMBL" id="VDP07433.1"/>
    </source>
</evidence>
<dbReference type="WBParaSite" id="HPBE_0001692801-mRNA-1">
    <property type="protein sequence ID" value="HPBE_0001692801-mRNA-1"/>
    <property type="gene ID" value="HPBE_0001692801"/>
</dbReference>